<sequence>MEETPNDIDFRQVNLTDPSPLLSKLHQTLTTCAKSLESDDFSPSNASLCDLIGFLDSISGAALSDPNDIETAKTASLVLAELHRFVSSPSLSQMVVDALSFELPKAAVRFSGVSEECRGIVDSVVGHFVAVCNPRDMHSVLCEALESLSKDFKAPVFFLPLFSGLLKVFLRIQRRHFEQVKAAFPVILNVLKVVSLESEDADKDSLGELVSRAIDIATSVQTIGEKLVDRRKKEFHALLGLYVLQIMALTASSLADKSTSVSLFQRLSQLLPFCGLSYIGLITGFDVDASTNMILEEDRDDFLNCFSFVKTGACLAVIWGHISNEVAKATGEDLIVVKDKLKHSQTERWQAIGMLKYVLSAVDQSWELKSHAIDFLLSILDENVPRQCNENHLDFSSYVPGLFSALQALGTVMMYTSDAVLRKKAYAALKCVLRNIPSCERFDLLKALIMNSNSSSMIAILMDFVKEEILKESQKVTENGGQTMKSENKVDPSSLFWSVNALGLVEYILKPPKGGPPTLPEQSESVVSALNLYRFLLIMESTGKTNRTGILSEKTLRKAYMEWLLPLRTVLSGIEQENQSDYSEIAVNINCSLNPVQLCGACDAGEKDDVGRCKQYMISHAGVCLDCSPEPVVQCLLPIRVGKATGKVLPYSMQHIAMREEVINALT</sequence>
<protein>
    <submittedName>
        <fullName evidence="1">Uncharacterized protein</fullName>
    </submittedName>
</protein>
<gene>
    <name evidence="1" type="ORF">MRB53_013719</name>
</gene>
<comment type="caution">
    <text evidence="1">The sequence shown here is derived from an EMBL/GenBank/DDBJ whole genome shotgun (WGS) entry which is preliminary data.</text>
</comment>
<dbReference type="EMBL" id="CM056812">
    <property type="protein sequence ID" value="KAJ8617533.1"/>
    <property type="molecule type" value="Genomic_DNA"/>
</dbReference>
<accession>A0ACC2K9E5</accession>
<evidence type="ECO:0000313" key="2">
    <source>
        <dbReference type="Proteomes" id="UP001234297"/>
    </source>
</evidence>
<dbReference type="Proteomes" id="UP001234297">
    <property type="component" value="Chromosome 4"/>
</dbReference>
<name>A0ACC2K9E5_PERAE</name>
<keyword evidence="2" id="KW-1185">Reference proteome</keyword>
<evidence type="ECO:0000313" key="1">
    <source>
        <dbReference type="EMBL" id="KAJ8617533.1"/>
    </source>
</evidence>
<reference evidence="1 2" key="1">
    <citation type="journal article" date="2022" name="Hortic Res">
        <title>A haplotype resolved chromosomal level avocado genome allows analysis of novel avocado genes.</title>
        <authorList>
            <person name="Nath O."/>
            <person name="Fletcher S.J."/>
            <person name="Hayward A."/>
            <person name="Shaw L.M."/>
            <person name="Masouleh A.K."/>
            <person name="Furtado A."/>
            <person name="Henry R.J."/>
            <person name="Mitter N."/>
        </authorList>
    </citation>
    <scope>NUCLEOTIDE SEQUENCE [LARGE SCALE GENOMIC DNA]</scope>
    <source>
        <strain evidence="2">cv. Hass</strain>
    </source>
</reference>
<organism evidence="1 2">
    <name type="scientific">Persea americana</name>
    <name type="common">Avocado</name>
    <dbReference type="NCBI Taxonomy" id="3435"/>
    <lineage>
        <taxon>Eukaryota</taxon>
        <taxon>Viridiplantae</taxon>
        <taxon>Streptophyta</taxon>
        <taxon>Embryophyta</taxon>
        <taxon>Tracheophyta</taxon>
        <taxon>Spermatophyta</taxon>
        <taxon>Magnoliopsida</taxon>
        <taxon>Magnoliidae</taxon>
        <taxon>Laurales</taxon>
        <taxon>Lauraceae</taxon>
        <taxon>Persea</taxon>
    </lineage>
</organism>
<proteinExistence type="predicted"/>